<dbReference type="EMBL" id="CP093217">
    <property type="protein sequence ID" value="UQW81541.1"/>
    <property type="molecule type" value="Genomic_DNA"/>
</dbReference>
<reference evidence="11" key="3">
    <citation type="submission" date="2017-10" db="EMBL/GenBank/DDBJ databases">
        <authorList>
            <person name="Vrbovska V."/>
            <person name="Kovarovic V."/>
            <person name="Indrakova A."/>
        </authorList>
    </citation>
    <scope>NUCLEOTIDE SEQUENCE</scope>
    <source>
        <strain evidence="11">CCM 8730</strain>
    </source>
</reference>
<evidence type="ECO:0000256" key="5">
    <source>
        <dbReference type="ARBA" id="ARBA00023295"/>
    </source>
</evidence>
<evidence type="ECO:0000256" key="8">
    <source>
        <dbReference type="SAM" id="MobiDB-lite"/>
    </source>
</evidence>
<dbReference type="SUPFAM" id="SSF51445">
    <property type="entry name" value="(Trans)glycosidases"/>
    <property type="match status" value="1"/>
</dbReference>
<evidence type="ECO:0000259" key="10">
    <source>
        <dbReference type="Pfam" id="PF00150"/>
    </source>
</evidence>
<dbReference type="AlphaFoldDB" id="A0A2C6WGX2"/>
<dbReference type="GO" id="GO:0030245">
    <property type="term" value="P:cellulose catabolic process"/>
    <property type="evidence" value="ECO:0007669"/>
    <property type="project" value="UniProtKB-KW"/>
</dbReference>
<evidence type="ECO:0000313" key="14">
    <source>
        <dbReference type="Proteomes" id="UP001056588"/>
    </source>
</evidence>
<keyword evidence="3" id="KW-0136">Cellulose degradation</keyword>
<protein>
    <submittedName>
        <fullName evidence="12">Glycoside hydrolase family 5 protein</fullName>
    </submittedName>
</protein>
<dbReference type="GO" id="GO:0005576">
    <property type="term" value="C:extracellular region"/>
    <property type="evidence" value="ECO:0007669"/>
    <property type="project" value="TreeGrafter"/>
</dbReference>
<evidence type="ECO:0000256" key="3">
    <source>
        <dbReference type="ARBA" id="ARBA00023001"/>
    </source>
</evidence>
<dbReference type="InterPro" id="IPR001547">
    <property type="entry name" value="Glyco_hydro_5"/>
</dbReference>
<evidence type="ECO:0000313" key="13">
    <source>
        <dbReference type="Proteomes" id="UP000223828"/>
    </source>
</evidence>
<dbReference type="Proteomes" id="UP001056588">
    <property type="component" value="Chromosome"/>
</dbReference>
<dbReference type="GO" id="GO:0008422">
    <property type="term" value="F:beta-glucosidase activity"/>
    <property type="evidence" value="ECO:0007669"/>
    <property type="project" value="TreeGrafter"/>
</dbReference>
<reference evidence="13" key="2">
    <citation type="submission" date="2017-10" db="EMBL/GenBank/DDBJ databases">
        <title>Staphylococcus edaphicus sp. nov., isolated in Antarctica, harbouring mecC gene and genomic islands essential in adaptation to extreme environment.</title>
        <authorList>
            <person name="Pantucek R."/>
            <person name="Sedlacek I."/>
            <person name="Indrakova A."/>
            <person name="Vrbovska V."/>
            <person name="Maslanova I."/>
            <person name="Kovarovic V."/>
            <person name="Svec P."/>
            <person name="Kralova S."/>
            <person name="Kristofova L."/>
            <person name="Keklakova J."/>
            <person name="Petras P."/>
            <person name="Doskar J."/>
        </authorList>
    </citation>
    <scope>NUCLEOTIDE SEQUENCE [LARGE SCALE GENOMIC DNA]</scope>
    <source>
        <strain evidence="13">CCM 5085</strain>
    </source>
</reference>
<dbReference type="Proteomes" id="UP000223828">
    <property type="component" value="Unassembled WGS sequence"/>
</dbReference>
<comment type="similarity">
    <text evidence="1 7">Belongs to the glycosyl hydrolase 5 (cellulase A) family.</text>
</comment>
<evidence type="ECO:0000256" key="7">
    <source>
        <dbReference type="RuleBase" id="RU361153"/>
    </source>
</evidence>
<evidence type="ECO:0000256" key="2">
    <source>
        <dbReference type="ARBA" id="ARBA00022801"/>
    </source>
</evidence>
<organism evidence="11 13">
    <name type="scientific">Staphylococcus edaphicus</name>
    <dbReference type="NCBI Taxonomy" id="1955013"/>
    <lineage>
        <taxon>Bacteria</taxon>
        <taxon>Bacillati</taxon>
        <taxon>Bacillota</taxon>
        <taxon>Bacilli</taxon>
        <taxon>Bacillales</taxon>
        <taxon>Staphylococcaceae</taxon>
        <taxon>Staphylococcus</taxon>
    </lineage>
</organism>
<reference evidence="11" key="1">
    <citation type="journal article" date="2017" name="Appl. Environ. Microbiol.">
        <title>Staphylococcus edaphicus sp. nov., isolated in Antarctica, harbours mecC gene and genomic islands with suspected role in adaptation to extreme environment.</title>
        <authorList>
            <person name="Pantucek R."/>
            <person name="Sedlacek I."/>
            <person name="Indrakova A."/>
            <person name="Vrbovska V."/>
            <person name="Maslanova I."/>
            <person name="Kovarovic V."/>
            <person name="Svec P."/>
            <person name="Kralova S."/>
            <person name="Kristofova L."/>
            <person name="Keklakova J."/>
            <person name="Petras P."/>
            <person name="Doskar J."/>
        </authorList>
    </citation>
    <scope>NUCLEOTIDE SEQUENCE</scope>
    <source>
        <strain evidence="11">CCM 8730</strain>
    </source>
</reference>
<evidence type="ECO:0000313" key="12">
    <source>
        <dbReference type="EMBL" id="UQW81541.1"/>
    </source>
</evidence>
<proteinExistence type="inferred from homology"/>
<evidence type="ECO:0000256" key="6">
    <source>
        <dbReference type="ARBA" id="ARBA00023326"/>
    </source>
</evidence>
<dbReference type="EMBL" id="MRZN01000005">
    <property type="protein sequence ID" value="PHK50048.1"/>
    <property type="molecule type" value="Genomic_DNA"/>
</dbReference>
<dbReference type="InterPro" id="IPR050386">
    <property type="entry name" value="Glycosyl_hydrolase_5"/>
</dbReference>
<dbReference type="RefSeq" id="WP_099089807.1">
    <property type="nucleotide sequence ID" value="NZ_CP093217.1"/>
</dbReference>
<keyword evidence="9" id="KW-0732">Signal</keyword>
<gene>
    <name evidence="11" type="ORF">BTJ66_04615</name>
    <name evidence="12" type="ORF">MNY58_13485</name>
</gene>
<keyword evidence="4" id="KW-0119">Carbohydrate metabolism</keyword>
<feature type="chain" id="PRO_5013016530" evidence="9">
    <location>
        <begin position="26"/>
        <end position="413"/>
    </location>
</feature>
<feature type="signal peptide" evidence="9">
    <location>
        <begin position="1"/>
        <end position="25"/>
    </location>
</feature>
<feature type="region of interest" description="Disordered" evidence="8">
    <location>
        <begin position="181"/>
        <end position="205"/>
    </location>
</feature>
<keyword evidence="2 7" id="KW-0378">Hydrolase</keyword>
<evidence type="ECO:0000256" key="1">
    <source>
        <dbReference type="ARBA" id="ARBA00005641"/>
    </source>
</evidence>
<name>A0A2C6WGX2_9STAP</name>
<keyword evidence="14" id="KW-1185">Reference proteome</keyword>
<dbReference type="Gene3D" id="3.20.20.80">
    <property type="entry name" value="Glycosidases"/>
    <property type="match status" value="1"/>
</dbReference>
<feature type="domain" description="Glycoside hydrolase family 5" evidence="10">
    <location>
        <begin position="103"/>
        <end position="368"/>
    </location>
</feature>
<accession>A0A2C6WGX2</accession>
<evidence type="ECO:0000313" key="11">
    <source>
        <dbReference type="EMBL" id="PHK50048.1"/>
    </source>
</evidence>
<keyword evidence="5 7" id="KW-0326">Glycosidase</keyword>
<dbReference type="PANTHER" id="PTHR31297">
    <property type="entry name" value="GLUCAN ENDO-1,6-BETA-GLUCOSIDASE B"/>
    <property type="match status" value="1"/>
</dbReference>
<dbReference type="OrthoDB" id="9800475at2"/>
<reference evidence="12" key="4">
    <citation type="submission" date="2022-03" db="EMBL/GenBank/DDBJ databases">
        <title>Complete Genome Sequence of Staphylococcus edaphicus strain CCM 8731.</title>
        <authorList>
            <person name="Rimmer C.O."/>
            <person name="Thomas J.C."/>
        </authorList>
    </citation>
    <scope>NUCLEOTIDE SEQUENCE</scope>
    <source>
        <strain evidence="12">CCM 8731</strain>
    </source>
</reference>
<evidence type="ECO:0000256" key="9">
    <source>
        <dbReference type="SAM" id="SignalP"/>
    </source>
</evidence>
<dbReference type="InterPro" id="IPR017853">
    <property type="entry name" value="GH"/>
</dbReference>
<evidence type="ECO:0000256" key="4">
    <source>
        <dbReference type="ARBA" id="ARBA00023277"/>
    </source>
</evidence>
<sequence length="413" mass="46318">MKKILFSSVLAATALTTLISHSAHAEDMSQLQTKGKEIQRDGQNFQLKGVNAGNAFTTESYLGGITGKQYKNYPKPYSEKTYKELKENLDDQYGPKEAKKKLNTYANNHWTDEDFQRVQDMGLNTIRLPINYINLTNYKKGMNPEDAEVTNHSFDAIDQFVKKAKAHGLYVILDFHGAPNSQNGAEHSGDTNKGNNNVGHFWDDSNSQGKAKEILYKLADHYKNENAVAGYDVLNEPKGEGGSSDNQVQSFYKEAVKSIRDTGDKHIIFLESVWNPENMKEPSYYEDSANNLVYEYHNYATKDDGSVKESFDKKLDSIHDSKYNVPSYLGEFNIQSMSGGPNADSGDLKHIVNKANKNNLSWTIWNNDVQGGGNWGVFKYDQVNENPKSPDFGKKAGVQENTPIYNAIKDGAK</sequence>
<keyword evidence="6" id="KW-0624">Polysaccharide degradation</keyword>
<dbReference type="Pfam" id="PF00150">
    <property type="entry name" value="Cellulase"/>
    <property type="match status" value="1"/>
</dbReference>
<dbReference type="GO" id="GO:0009986">
    <property type="term" value="C:cell surface"/>
    <property type="evidence" value="ECO:0007669"/>
    <property type="project" value="TreeGrafter"/>
</dbReference>
<dbReference type="PANTHER" id="PTHR31297:SF41">
    <property type="entry name" value="ENDOGLUCANASE, PUTATIVE (AFU_ORTHOLOGUE AFUA_5G01830)-RELATED"/>
    <property type="match status" value="1"/>
</dbReference>